<evidence type="ECO:0008006" key="3">
    <source>
        <dbReference type="Google" id="ProtNLM"/>
    </source>
</evidence>
<dbReference type="RefSeq" id="WP_190464476.1">
    <property type="nucleotide sequence ID" value="NZ_JACJPW010000024.1"/>
</dbReference>
<keyword evidence="2" id="KW-1185">Reference proteome</keyword>
<evidence type="ECO:0000313" key="2">
    <source>
        <dbReference type="Proteomes" id="UP000641646"/>
    </source>
</evidence>
<reference evidence="1" key="2">
    <citation type="submission" date="2020-08" db="EMBL/GenBank/DDBJ databases">
        <authorList>
            <person name="Chen M."/>
            <person name="Teng W."/>
            <person name="Zhao L."/>
            <person name="Hu C."/>
            <person name="Zhou Y."/>
            <person name="Han B."/>
            <person name="Song L."/>
            <person name="Shu W."/>
        </authorList>
    </citation>
    <scope>NUCLEOTIDE SEQUENCE</scope>
    <source>
        <strain evidence="1">FACHB-1375</strain>
    </source>
</reference>
<dbReference type="EMBL" id="JACJPW010000024">
    <property type="protein sequence ID" value="MBD2181665.1"/>
    <property type="molecule type" value="Genomic_DNA"/>
</dbReference>
<proteinExistence type="predicted"/>
<dbReference type="AlphaFoldDB" id="A0A926VDR2"/>
<organism evidence="1 2">
    <name type="scientific">Aerosakkonema funiforme FACHB-1375</name>
    <dbReference type="NCBI Taxonomy" id="2949571"/>
    <lineage>
        <taxon>Bacteria</taxon>
        <taxon>Bacillati</taxon>
        <taxon>Cyanobacteriota</taxon>
        <taxon>Cyanophyceae</taxon>
        <taxon>Oscillatoriophycideae</taxon>
        <taxon>Aerosakkonematales</taxon>
        <taxon>Aerosakkonemataceae</taxon>
        <taxon>Aerosakkonema</taxon>
    </lineage>
</organism>
<comment type="caution">
    <text evidence="1">The sequence shown here is derived from an EMBL/GenBank/DDBJ whole genome shotgun (WGS) entry which is preliminary data.</text>
</comment>
<name>A0A926VDR2_9CYAN</name>
<sequence>MVVNGLTIVRTTSGSRMRSQPVHLVLDRYAILVKAKIGQITAPKPTATGSLLLS</sequence>
<gene>
    <name evidence="1" type="ORF">H6G03_11185</name>
</gene>
<protein>
    <recommendedName>
        <fullName evidence="3">Transposase</fullName>
    </recommendedName>
</protein>
<accession>A0A926VDR2</accession>
<reference evidence="1" key="1">
    <citation type="journal article" date="2015" name="ISME J.">
        <title>Draft Genome Sequence of Streptomyces incarnatus NRRL8089, which Produces the Nucleoside Antibiotic Sinefungin.</title>
        <authorList>
            <person name="Oshima K."/>
            <person name="Hattori M."/>
            <person name="Shimizu H."/>
            <person name="Fukuda K."/>
            <person name="Nemoto M."/>
            <person name="Inagaki K."/>
            <person name="Tamura T."/>
        </authorList>
    </citation>
    <scope>NUCLEOTIDE SEQUENCE</scope>
    <source>
        <strain evidence="1">FACHB-1375</strain>
    </source>
</reference>
<dbReference type="Proteomes" id="UP000641646">
    <property type="component" value="Unassembled WGS sequence"/>
</dbReference>
<evidence type="ECO:0000313" key="1">
    <source>
        <dbReference type="EMBL" id="MBD2181665.1"/>
    </source>
</evidence>